<evidence type="ECO:0000256" key="4">
    <source>
        <dbReference type="ARBA" id="ARBA00022833"/>
    </source>
</evidence>
<feature type="domain" description="C3H1-type" evidence="7">
    <location>
        <begin position="49"/>
        <end position="77"/>
    </location>
</feature>
<keyword evidence="4 5" id="KW-0862">Zinc</keyword>
<dbReference type="SMART" id="SM00356">
    <property type="entry name" value="ZnF_C3H1"/>
    <property type="match status" value="1"/>
</dbReference>
<feature type="compositionally biased region" description="Basic and acidic residues" evidence="6">
    <location>
        <begin position="139"/>
        <end position="158"/>
    </location>
</feature>
<evidence type="ECO:0000256" key="1">
    <source>
        <dbReference type="ARBA" id="ARBA00022723"/>
    </source>
</evidence>
<dbReference type="AlphaFoldDB" id="A0A7G2CDZ0"/>
<dbReference type="Gene3D" id="4.10.1000.10">
    <property type="entry name" value="Zinc finger, CCCH-type"/>
    <property type="match status" value="1"/>
</dbReference>
<protein>
    <submittedName>
        <fullName evidence="8">Zinc finger C-x8-C-x5-C-x3-H type (And similar), putative</fullName>
    </submittedName>
</protein>
<evidence type="ECO:0000256" key="2">
    <source>
        <dbReference type="ARBA" id="ARBA00022737"/>
    </source>
</evidence>
<dbReference type="EMBL" id="LR877154">
    <property type="protein sequence ID" value="CAD2218060.1"/>
    <property type="molecule type" value="Genomic_DNA"/>
</dbReference>
<evidence type="ECO:0000256" key="3">
    <source>
        <dbReference type="ARBA" id="ARBA00022771"/>
    </source>
</evidence>
<feature type="compositionally biased region" description="Polar residues" evidence="6">
    <location>
        <begin position="128"/>
        <end position="138"/>
    </location>
</feature>
<evidence type="ECO:0000313" key="8">
    <source>
        <dbReference type="EMBL" id="CAD2218060.1"/>
    </source>
</evidence>
<sequence length="174" mass="19709">MNANDINALVEAGSSSSRSERAPPPAYKPADKIISAAEVDNCEAIEKEKVKTVLCVYYMHGKRCKYGTHCAFAHGEDELRAPPPEMLEKKRELTEKQALKQKQLEEERREKERKNPPPPYVEKAAAKPNSSKKYTNSYNRRDDRREPPSYETFREGGRGRGGRGGGGRGSRRDW</sequence>
<dbReference type="FunFam" id="4.10.1000.10:FF:000001">
    <property type="entry name" value="zinc finger CCCH domain-containing protein 15-like"/>
    <property type="match status" value="1"/>
</dbReference>
<dbReference type="InterPro" id="IPR000571">
    <property type="entry name" value="Znf_CCCH"/>
</dbReference>
<dbReference type="SUPFAM" id="SSF90229">
    <property type="entry name" value="CCCH zinc finger"/>
    <property type="match status" value="1"/>
</dbReference>
<gene>
    <name evidence="8" type="ORF">ADEAN_000554600</name>
</gene>
<dbReference type="Pfam" id="PF25427">
    <property type="entry name" value="zf-CCCH_UNK"/>
    <property type="match status" value="1"/>
</dbReference>
<dbReference type="Proteomes" id="UP000515908">
    <property type="component" value="Chromosome 10"/>
</dbReference>
<feature type="zinc finger region" description="C3H1-type" evidence="5">
    <location>
        <begin position="49"/>
        <end position="77"/>
    </location>
</feature>
<dbReference type="VEuPathDB" id="TriTrypDB:ADEAN_000554600"/>
<evidence type="ECO:0000313" key="9">
    <source>
        <dbReference type="Proteomes" id="UP000515908"/>
    </source>
</evidence>
<accession>A0A7G2CDZ0</accession>
<keyword evidence="2" id="KW-0677">Repeat</keyword>
<dbReference type="InterPro" id="IPR036855">
    <property type="entry name" value="Znf_CCCH_sf"/>
</dbReference>
<feature type="region of interest" description="Disordered" evidence="6">
    <location>
        <begin position="77"/>
        <end position="174"/>
    </location>
</feature>
<organism evidence="8 9">
    <name type="scientific">Angomonas deanei</name>
    <dbReference type="NCBI Taxonomy" id="59799"/>
    <lineage>
        <taxon>Eukaryota</taxon>
        <taxon>Discoba</taxon>
        <taxon>Euglenozoa</taxon>
        <taxon>Kinetoplastea</taxon>
        <taxon>Metakinetoplastina</taxon>
        <taxon>Trypanosomatida</taxon>
        <taxon>Trypanosomatidae</taxon>
        <taxon>Strigomonadinae</taxon>
        <taxon>Angomonas</taxon>
    </lineage>
</organism>
<evidence type="ECO:0000259" key="7">
    <source>
        <dbReference type="PROSITE" id="PS50103"/>
    </source>
</evidence>
<proteinExistence type="predicted"/>
<dbReference type="OrthoDB" id="410307at2759"/>
<evidence type="ECO:0000256" key="5">
    <source>
        <dbReference type="PROSITE-ProRule" id="PRU00723"/>
    </source>
</evidence>
<keyword evidence="1 5" id="KW-0479">Metal-binding</keyword>
<reference evidence="8 9" key="1">
    <citation type="submission" date="2020-08" db="EMBL/GenBank/DDBJ databases">
        <authorList>
            <person name="Newling K."/>
            <person name="Davey J."/>
            <person name="Forrester S."/>
        </authorList>
    </citation>
    <scope>NUCLEOTIDE SEQUENCE [LARGE SCALE GENOMIC DNA]</scope>
    <source>
        <strain evidence="9">Crithidia deanei Carvalho (ATCC PRA-265)</strain>
    </source>
</reference>
<dbReference type="GO" id="GO:0008270">
    <property type="term" value="F:zinc ion binding"/>
    <property type="evidence" value="ECO:0007669"/>
    <property type="project" value="UniProtKB-KW"/>
</dbReference>
<evidence type="ECO:0000256" key="6">
    <source>
        <dbReference type="SAM" id="MobiDB-lite"/>
    </source>
</evidence>
<dbReference type="PROSITE" id="PS50103">
    <property type="entry name" value="ZF_C3H1"/>
    <property type="match status" value="1"/>
</dbReference>
<name>A0A7G2CDZ0_9TRYP</name>
<feature type="compositionally biased region" description="Basic and acidic residues" evidence="6">
    <location>
        <begin position="77"/>
        <end position="115"/>
    </location>
</feature>
<keyword evidence="9" id="KW-1185">Reference proteome</keyword>
<feature type="region of interest" description="Disordered" evidence="6">
    <location>
        <begin position="1"/>
        <end position="28"/>
    </location>
</feature>
<keyword evidence="3 5" id="KW-0863">Zinc-finger</keyword>